<feature type="transmembrane region" description="Helical" evidence="2">
    <location>
        <begin position="129"/>
        <end position="149"/>
    </location>
</feature>
<keyword evidence="4" id="KW-1185">Reference proteome</keyword>
<feature type="transmembrane region" description="Helical" evidence="2">
    <location>
        <begin position="97"/>
        <end position="117"/>
    </location>
</feature>
<feature type="region of interest" description="Disordered" evidence="1">
    <location>
        <begin position="233"/>
        <end position="270"/>
    </location>
</feature>
<proteinExistence type="predicted"/>
<evidence type="ECO:0000256" key="1">
    <source>
        <dbReference type="SAM" id="MobiDB-lite"/>
    </source>
</evidence>
<feature type="transmembrane region" description="Helical" evidence="2">
    <location>
        <begin position="50"/>
        <end position="68"/>
    </location>
</feature>
<keyword evidence="2" id="KW-0472">Membrane</keyword>
<evidence type="ECO:0000313" key="4">
    <source>
        <dbReference type="Proteomes" id="UP000267003"/>
    </source>
</evidence>
<evidence type="ECO:0000256" key="2">
    <source>
        <dbReference type="SAM" id="Phobius"/>
    </source>
</evidence>
<evidence type="ECO:0000313" key="3">
    <source>
        <dbReference type="EMBL" id="RKH50746.1"/>
    </source>
</evidence>
<keyword evidence="2" id="KW-0812">Transmembrane</keyword>
<organism evidence="3 4">
    <name type="scientific">Corallococcus aberystwythensis</name>
    <dbReference type="NCBI Taxonomy" id="2316722"/>
    <lineage>
        <taxon>Bacteria</taxon>
        <taxon>Pseudomonadati</taxon>
        <taxon>Myxococcota</taxon>
        <taxon>Myxococcia</taxon>
        <taxon>Myxococcales</taxon>
        <taxon>Cystobacterineae</taxon>
        <taxon>Myxococcaceae</taxon>
        <taxon>Corallococcus</taxon>
    </lineage>
</organism>
<dbReference type="AlphaFoldDB" id="A0A3A8P2F6"/>
<dbReference type="Proteomes" id="UP000267003">
    <property type="component" value="Unassembled WGS sequence"/>
</dbReference>
<gene>
    <name evidence="3" type="ORF">D7W81_40950</name>
</gene>
<reference evidence="4" key="1">
    <citation type="submission" date="2018-09" db="EMBL/GenBank/DDBJ databases">
        <authorList>
            <person name="Livingstone P.G."/>
            <person name="Whitworth D.E."/>
        </authorList>
    </citation>
    <scope>NUCLEOTIDE SEQUENCE [LARGE SCALE GENOMIC DNA]</scope>
    <source>
        <strain evidence="4">AB050A</strain>
    </source>
</reference>
<protein>
    <submittedName>
        <fullName evidence="3">Uncharacterized protein</fullName>
    </submittedName>
</protein>
<dbReference type="EMBL" id="RAWK01000505">
    <property type="protein sequence ID" value="RKH50746.1"/>
    <property type="molecule type" value="Genomic_DNA"/>
</dbReference>
<keyword evidence="2" id="KW-1133">Transmembrane helix</keyword>
<accession>A0A3A8P2F6</accession>
<comment type="caution">
    <text evidence="3">The sequence shown here is derived from an EMBL/GenBank/DDBJ whole genome shotgun (WGS) entry which is preliminary data.</text>
</comment>
<name>A0A3A8P2F6_9BACT</name>
<dbReference type="RefSeq" id="WP_120560719.1">
    <property type="nucleotide sequence ID" value="NZ_RAWK01000505.1"/>
</dbReference>
<sequence length="270" mass="27993">MTAVGVAVGLAGSEALAGALGVSPRMAPVGMGVVLGLAQGWVLRREVYGAAVWVAACVVGYGMAGPVADWKLQAWRTAVLENATGRLSSIVIKAQTLTWVALALSMVIGGVFIFTSLRTQMLPALGSRLPGIMGQLAFLGLALPLMVALEAREKSAPPPEEGAGCRLMPRPTYAPVRPRGVPSTPSGEEVFSPGCTTRGCGPPMHMEAPSRPPVDPDRGHEGIVHEEHVLRLSATSGRRKWNNPASTEAEPINAAVAPGTGRASADTVLP</sequence>